<evidence type="ECO:0000256" key="1">
    <source>
        <dbReference type="ARBA" id="ARBA00038232"/>
    </source>
</evidence>
<dbReference type="SUPFAM" id="SSF48295">
    <property type="entry name" value="TrpR-like"/>
    <property type="match status" value="2"/>
</dbReference>
<dbReference type="EMBL" id="CP012033">
    <property type="protein sequence ID" value="AKP64310.1"/>
    <property type="molecule type" value="Genomic_DNA"/>
</dbReference>
<proteinExistence type="inferred from homology"/>
<name>A0AAC8UXR8_9LACO</name>
<dbReference type="Proteomes" id="UP000036000">
    <property type="component" value="Chromosome"/>
</dbReference>
<dbReference type="Pfam" id="PF13518">
    <property type="entry name" value="HTH_28"/>
    <property type="match status" value="2"/>
</dbReference>
<evidence type="ECO:0000313" key="9">
    <source>
        <dbReference type="EMBL" id="AKP65155.1"/>
    </source>
</evidence>
<dbReference type="EMBL" id="CP012033">
    <property type="protein sequence ID" value="AKP65155.1"/>
    <property type="molecule type" value="Genomic_DNA"/>
</dbReference>
<evidence type="ECO:0000256" key="2">
    <source>
        <dbReference type="SAM" id="MobiDB-lite"/>
    </source>
</evidence>
<dbReference type="KEGG" id="lko:ABN16_08075"/>
<evidence type="ECO:0000313" key="5">
    <source>
        <dbReference type="EMBL" id="AKP64213.1"/>
    </source>
</evidence>
<dbReference type="KEGG" id="lko:ABN16_03555"/>
<comment type="similarity">
    <text evidence="1">Belongs to the IS150/IS1296 orfA family.</text>
</comment>
<dbReference type="EMBL" id="CP012033">
    <property type="protein sequence ID" value="AKP65494.1"/>
    <property type="molecule type" value="Genomic_DNA"/>
</dbReference>
<dbReference type="PANTHER" id="PTHR33795:SF1">
    <property type="entry name" value="INSERTION ELEMENT IS150 PROTEIN INSJ"/>
    <property type="match status" value="1"/>
</dbReference>
<dbReference type="KEGG" id="lko:ABN16_06870"/>
<evidence type="ECO:0000313" key="6">
    <source>
        <dbReference type="EMBL" id="AKP64310.1"/>
    </source>
</evidence>
<accession>A0AAC8UXR8</accession>
<gene>
    <name evidence="4" type="ORF">ABN16_03555</name>
    <name evidence="5" type="ORF">ABN16_03855</name>
    <name evidence="6" type="ORF">ABN16_04410</name>
    <name evidence="7" type="ORF">ABN16_06870</name>
    <name evidence="8" type="ORF">ABN16_08075</name>
    <name evidence="9" type="ORF">ABN16_09180</name>
    <name evidence="10" type="ORF">ABN16_11155</name>
</gene>
<evidence type="ECO:0000313" key="11">
    <source>
        <dbReference type="Proteomes" id="UP000036000"/>
    </source>
</evidence>
<keyword evidence="11" id="KW-1185">Reference proteome</keyword>
<dbReference type="GO" id="GO:0043565">
    <property type="term" value="F:sequence-specific DNA binding"/>
    <property type="evidence" value="ECO:0007669"/>
    <property type="project" value="InterPro"/>
</dbReference>
<feature type="region of interest" description="Disordered" evidence="2">
    <location>
        <begin position="108"/>
        <end position="135"/>
    </location>
</feature>
<evidence type="ECO:0000259" key="3">
    <source>
        <dbReference type="Pfam" id="PF13518"/>
    </source>
</evidence>
<dbReference type="KEGG" id="lko:ABN16_11155"/>
<dbReference type="KEGG" id="lko:ABN16_03855"/>
<organism evidence="9 11">
    <name type="scientific">Levilactobacillus koreensis</name>
    <dbReference type="NCBI Taxonomy" id="637971"/>
    <lineage>
        <taxon>Bacteria</taxon>
        <taxon>Bacillati</taxon>
        <taxon>Bacillota</taxon>
        <taxon>Bacilli</taxon>
        <taxon>Lactobacillales</taxon>
        <taxon>Lactobacillaceae</taxon>
        <taxon>Levilactobacillus</taxon>
    </lineage>
</organism>
<sequence length="172" mass="20238">MKKYTFELKKRVVKEYLDGQGSALDLAAKHGMATASLVARWVSQVRSGGFKALHNHGWIRYPLEFKMEVVDYYLNNHVSLSATARYFEVDNPTISKWVSNYRKKGIDGLEPKDKDRYQSMKKQPRPTTEKERHLQAEQRLEHELYQVKMDRDALKKLLDVTRKNHPMETKQK</sequence>
<dbReference type="AlphaFoldDB" id="A0AAC8UXR8"/>
<dbReference type="InterPro" id="IPR052057">
    <property type="entry name" value="IS150/IS1296_orfA-like"/>
</dbReference>
<dbReference type="InterPro" id="IPR036388">
    <property type="entry name" value="WH-like_DNA-bd_sf"/>
</dbReference>
<dbReference type="Gene3D" id="1.10.10.10">
    <property type="entry name" value="Winged helix-like DNA-binding domain superfamily/Winged helix DNA-binding domain"/>
    <property type="match status" value="2"/>
</dbReference>
<feature type="domain" description="Insertion element IS150 protein InsJ-like helix-turn-helix" evidence="3">
    <location>
        <begin position="65"/>
        <end position="114"/>
    </location>
</feature>
<protein>
    <recommendedName>
        <fullName evidence="3">Insertion element IS150 protein InsJ-like helix-turn-helix domain-containing protein</fullName>
    </recommendedName>
</protein>
<dbReference type="PANTHER" id="PTHR33795">
    <property type="entry name" value="INSERTION ELEMENT IS150 PROTEIN INSJ"/>
    <property type="match status" value="1"/>
</dbReference>
<dbReference type="EMBL" id="CP012033">
    <property type="protein sequence ID" value="AKP64964.1"/>
    <property type="molecule type" value="Genomic_DNA"/>
</dbReference>
<dbReference type="InterPro" id="IPR010921">
    <property type="entry name" value="Trp_repressor/repl_initiator"/>
</dbReference>
<evidence type="ECO:0000313" key="4">
    <source>
        <dbReference type="EMBL" id="AKP64163.1"/>
    </source>
</evidence>
<feature type="domain" description="Insertion element IS150 protein InsJ-like helix-turn-helix" evidence="3">
    <location>
        <begin position="9"/>
        <end position="55"/>
    </location>
</feature>
<dbReference type="EMBL" id="CP012033">
    <property type="protein sequence ID" value="AKP64213.1"/>
    <property type="molecule type" value="Genomic_DNA"/>
</dbReference>
<dbReference type="KEGG" id="lko:ABN16_04410"/>
<dbReference type="RefSeq" id="WP_048732983.1">
    <property type="nucleotide sequence ID" value="NZ_CP012033.1"/>
</dbReference>
<evidence type="ECO:0000313" key="10">
    <source>
        <dbReference type="EMBL" id="AKP65494.1"/>
    </source>
</evidence>
<dbReference type="EMBL" id="CP012033">
    <property type="protein sequence ID" value="AKP64746.1"/>
    <property type="molecule type" value="Genomic_DNA"/>
</dbReference>
<evidence type="ECO:0000313" key="7">
    <source>
        <dbReference type="EMBL" id="AKP64746.1"/>
    </source>
</evidence>
<reference evidence="9 11" key="1">
    <citation type="submission" date="2015-07" db="EMBL/GenBank/DDBJ databases">
        <title>Lactobacillus korensis/26-25/ whole genome sequencing.</title>
        <authorList>
            <person name="Kim M.K."/>
            <person name="Im W.-T."/>
            <person name="Srinivasan S."/>
            <person name="Lee J.-J."/>
        </authorList>
    </citation>
    <scope>NUCLEOTIDE SEQUENCE [LARGE SCALE GENOMIC DNA]</scope>
    <source>
        <strain evidence="9 11">26-25</strain>
    </source>
</reference>
<dbReference type="KEGG" id="lko:ABN16_09180"/>
<feature type="compositionally biased region" description="Basic and acidic residues" evidence="2">
    <location>
        <begin position="108"/>
        <end position="118"/>
    </location>
</feature>
<dbReference type="InterPro" id="IPR055247">
    <property type="entry name" value="InsJ-like_HTH"/>
</dbReference>
<evidence type="ECO:0000313" key="8">
    <source>
        <dbReference type="EMBL" id="AKP64964.1"/>
    </source>
</evidence>
<dbReference type="EMBL" id="CP012033">
    <property type="protein sequence ID" value="AKP64163.1"/>
    <property type="molecule type" value="Genomic_DNA"/>
</dbReference>